<dbReference type="AlphaFoldDB" id="A0A024V2D9"/>
<evidence type="ECO:0000256" key="1">
    <source>
        <dbReference type="SAM" id="Phobius"/>
    </source>
</evidence>
<keyword evidence="1" id="KW-0472">Membrane</keyword>
<feature type="transmembrane region" description="Helical" evidence="1">
    <location>
        <begin position="100"/>
        <end position="120"/>
    </location>
</feature>
<evidence type="ECO:0000313" key="2">
    <source>
        <dbReference type="EMBL" id="ETW16692.1"/>
    </source>
</evidence>
<protein>
    <submittedName>
        <fullName evidence="2">Uncharacterized protein</fullName>
    </submittedName>
</protein>
<feature type="transmembrane region" description="Helical" evidence="1">
    <location>
        <begin position="65"/>
        <end position="88"/>
    </location>
</feature>
<dbReference type="Proteomes" id="UP000030690">
    <property type="component" value="Unassembled WGS sequence"/>
</dbReference>
<dbReference type="SMR" id="A0A024V2D9"/>
<accession>A0A024V2D9</accession>
<dbReference type="OrthoDB" id="371622at2759"/>
<reference evidence="2 3" key="2">
    <citation type="submission" date="2013-02" db="EMBL/GenBank/DDBJ databases">
        <title>The Genome Sequence of Plasmodium falciparum Vietnam Oak-Knoll (FVO).</title>
        <authorList>
            <consortium name="The Broad Institute Genome Sequencing Platform"/>
            <consortium name="The Broad Institute Genome Sequencing Center for Infectious Disease"/>
            <person name="Neafsey D."/>
            <person name="Cheeseman I."/>
            <person name="Volkman S."/>
            <person name="Adams J."/>
            <person name="Walker B."/>
            <person name="Young S.K."/>
            <person name="Zeng Q."/>
            <person name="Gargeya S."/>
            <person name="Fitzgerald M."/>
            <person name="Haas B."/>
            <person name="Abouelleil A."/>
            <person name="Alvarado L."/>
            <person name="Arachchi H.M."/>
            <person name="Berlin A.M."/>
            <person name="Chapman S.B."/>
            <person name="Dewar J."/>
            <person name="Goldberg J."/>
            <person name="Griggs A."/>
            <person name="Gujja S."/>
            <person name="Hansen M."/>
            <person name="Howarth C."/>
            <person name="Imamovic A."/>
            <person name="Larimer J."/>
            <person name="McCowan C."/>
            <person name="Murphy C."/>
            <person name="Neiman D."/>
            <person name="Pearson M."/>
            <person name="Priest M."/>
            <person name="Roberts A."/>
            <person name="Saif S."/>
            <person name="Shea T."/>
            <person name="Sisk P."/>
            <person name="Sykes S."/>
            <person name="Wortman J."/>
            <person name="Nusbaum C."/>
            <person name="Birren B."/>
        </authorList>
    </citation>
    <scope>NUCLEOTIDE SEQUENCE [LARGE SCALE GENOMIC DNA]</scope>
    <source>
        <strain evidence="3">Vietnam Oak-Knoll (FVO)</strain>
    </source>
</reference>
<evidence type="ECO:0000313" key="3">
    <source>
        <dbReference type="Proteomes" id="UP000030690"/>
    </source>
</evidence>
<name>A0A024V2D9_PLAFA</name>
<keyword evidence="1" id="KW-0812">Transmembrane</keyword>
<keyword evidence="1" id="KW-1133">Transmembrane helix</keyword>
<proteinExistence type="predicted"/>
<sequence length="139" mass="16847">MASEKYKNPFNRNKLNKIEEYNKENEMMKLHNNRELETREAGRRGCFNLNDFIYNKENSRVLKKFILFVLLIILSPVVLIVLYKYFFIFILSKNNALLCSLYIVILYIICLTLLYAYLAFQEDENYSKNQNRNYERKMK</sequence>
<organism evidence="2 3">
    <name type="scientific">Plasmodium falciparum Vietnam Oak-Knoll</name>
    <name type="common">FVO</name>
    <dbReference type="NCBI Taxonomy" id="1036723"/>
    <lineage>
        <taxon>Eukaryota</taxon>
        <taxon>Sar</taxon>
        <taxon>Alveolata</taxon>
        <taxon>Apicomplexa</taxon>
        <taxon>Aconoidasida</taxon>
        <taxon>Haemosporida</taxon>
        <taxon>Plasmodiidae</taxon>
        <taxon>Plasmodium</taxon>
        <taxon>Plasmodium (Laverania)</taxon>
    </lineage>
</organism>
<gene>
    <name evidence="2" type="ORF">PFFVO_04354</name>
</gene>
<dbReference type="EMBL" id="KI925140">
    <property type="protein sequence ID" value="ETW16692.1"/>
    <property type="molecule type" value="Genomic_DNA"/>
</dbReference>
<reference evidence="2 3" key="1">
    <citation type="submission" date="2013-02" db="EMBL/GenBank/DDBJ databases">
        <title>The Genome Annotation of Plasmodium falciparum Vietnam Oak-Knoll (FVO).</title>
        <authorList>
            <consortium name="The Broad Institute Genome Sequencing Platform"/>
            <consortium name="The Broad Institute Genome Sequencing Center for Infectious Disease"/>
            <person name="Neafsey D."/>
            <person name="Hoffman S."/>
            <person name="Volkman S."/>
            <person name="Rosenthal P."/>
            <person name="Walker B."/>
            <person name="Young S.K."/>
            <person name="Zeng Q."/>
            <person name="Gargeya S."/>
            <person name="Fitzgerald M."/>
            <person name="Haas B."/>
            <person name="Abouelleil A."/>
            <person name="Allen A.W."/>
            <person name="Alvarado L."/>
            <person name="Arachchi H.M."/>
            <person name="Berlin A.M."/>
            <person name="Chapman S.B."/>
            <person name="Gainer-Dewar J."/>
            <person name="Goldberg J."/>
            <person name="Griggs A."/>
            <person name="Gujja S."/>
            <person name="Hansen M."/>
            <person name="Howarth C."/>
            <person name="Imamovic A."/>
            <person name="Ireland A."/>
            <person name="Larimer J."/>
            <person name="McCowan C."/>
            <person name="Murphy C."/>
            <person name="Pearson M."/>
            <person name="Poon T.W."/>
            <person name="Priest M."/>
            <person name="Roberts A."/>
            <person name="Saif S."/>
            <person name="Shea T."/>
            <person name="Sisk P."/>
            <person name="Sykes S."/>
            <person name="Wortman J."/>
            <person name="Nusbaum C."/>
            <person name="Birren B."/>
        </authorList>
    </citation>
    <scope>NUCLEOTIDE SEQUENCE [LARGE SCALE GENOMIC DNA]</scope>
    <source>
        <strain evidence="3">Vietnam Oak-Knoll (FVO)</strain>
    </source>
</reference>